<organism evidence="9 10">
    <name type="scientific">Mameliella alba</name>
    <dbReference type="NCBI Taxonomy" id="561184"/>
    <lineage>
        <taxon>Bacteria</taxon>
        <taxon>Pseudomonadati</taxon>
        <taxon>Pseudomonadota</taxon>
        <taxon>Alphaproteobacteria</taxon>
        <taxon>Rhodobacterales</taxon>
        <taxon>Roseobacteraceae</taxon>
        <taxon>Mameliella</taxon>
    </lineage>
</organism>
<sequence>MTGLHRIVVGVARFMALLGGVILTALILITCISIVGRAVNSGLHSDLVQGIAPGLANWLINDVGIGAIRGSYELVEAGMAFCIFAFLPFCQVTMGHASVDVFTNMLSRNVNRVLDFLIAVLFAVALVTIAVQLYEGMVRKMPNGFGAAQTSLLLEFPIWWAYAASLFGAVLAAITSVYVVIVRLYELLSGRVIVPNAVGADH</sequence>
<comment type="subunit">
    <text evidence="7">The complex comprises the extracytoplasmic solute receptor protein and the two transmembrane proteins.</text>
</comment>
<keyword evidence="6 7" id="KW-0472">Membrane</keyword>
<comment type="caution">
    <text evidence="9">The sequence shown here is derived from an EMBL/GenBank/DDBJ whole genome shotgun (WGS) entry which is preliminary data.</text>
</comment>
<keyword evidence="4 7" id="KW-0812">Transmembrane</keyword>
<dbReference type="AlphaFoldDB" id="A0A0B3RVP3"/>
<comment type="similarity">
    <text evidence="7">Belongs to the TRAP transporter small permease family.</text>
</comment>
<dbReference type="InterPro" id="IPR055348">
    <property type="entry name" value="DctQ"/>
</dbReference>
<evidence type="ECO:0000256" key="7">
    <source>
        <dbReference type="RuleBase" id="RU369079"/>
    </source>
</evidence>
<keyword evidence="7" id="KW-0997">Cell inner membrane</keyword>
<dbReference type="Proteomes" id="UP000030960">
    <property type="component" value="Unassembled WGS sequence"/>
</dbReference>
<protein>
    <recommendedName>
        <fullName evidence="7">TRAP transporter small permease protein</fullName>
    </recommendedName>
</protein>
<evidence type="ECO:0000313" key="10">
    <source>
        <dbReference type="Proteomes" id="UP000030960"/>
    </source>
</evidence>
<name>A0A0B3RVP3_9RHOB</name>
<evidence type="ECO:0000256" key="5">
    <source>
        <dbReference type="ARBA" id="ARBA00022989"/>
    </source>
</evidence>
<dbReference type="GO" id="GO:0005886">
    <property type="term" value="C:plasma membrane"/>
    <property type="evidence" value="ECO:0007669"/>
    <property type="project" value="UniProtKB-SubCell"/>
</dbReference>
<dbReference type="Pfam" id="PF04290">
    <property type="entry name" value="DctQ"/>
    <property type="match status" value="1"/>
</dbReference>
<keyword evidence="3" id="KW-1003">Cell membrane</keyword>
<evidence type="ECO:0000256" key="2">
    <source>
        <dbReference type="ARBA" id="ARBA00022448"/>
    </source>
</evidence>
<evidence type="ECO:0000256" key="4">
    <source>
        <dbReference type="ARBA" id="ARBA00022692"/>
    </source>
</evidence>
<reference evidence="9 10" key="1">
    <citation type="submission" date="2014-10" db="EMBL/GenBank/DDBJ databases">
        <title>Genome sequence of Ponticoccus sp. strain UMTAT08 isolated from clonal culture of toxic dinoflagellate Alexandrium tamiyavanichii.</title>
        <authorList>
            <person name="Gan H.Y."/>
            <person name="Muhd D.-D."/>
            <person name="Mohd Noor M.E."/>
            <person name="Yeong Y.S."/>
            <person name="Usup G."/>
        </authorList>
    </citation>
    <scope>NUCLEOTIDE SEQUENCE [LARGE SCALE GENOMIC DNA]</scope>
    <source>
        <strain evidence="9 10">UMTAT08</strain>
    </source>
</reference>
<proteinExistence type="inferred from homology"/>
<dbReference type="GO" id="GO:0022857">
    <property type="term" value="F:transmembrane transporter activity"/>
    <property type="evidence" value="ECO:0007669"/>
    <property type="project" value="UniProtKB-UniRule"/>
</dbReference>
<evidence type="ECO:0000259" key="8">
    <source>
        <dbReference type="Pfam" id="PF04290"/>
    </source>
</evidence>
<feature type="transmembrane region" description="Helical" evidence="7">
    <location>
        <begin position="12"/>
        <end position="35"/>
    </location>
</feature>
<evidence type="ECO:0000256" key="3">
    <source>
        <dbReference type="ARBA" id="ARBA00022475"/>
    </source>
</evidence>
<dbReference type="PATRIC" id="fig|1515334.3.peg.4548"/>
<keyword evidence="5 7" id="KW-1133">Transmembrane helix</keyword>
<comment type="subcellular location">
    <subcellularLocation>
        <location evidence="7">Cell inner membrane</location>
        <topology evidence="7">Multi-pass membrane protein</topology>
    </subcellularLocation>
    <subcellularLocation>
        <location evidence="1">Cell membrane</location>
        <topology evidence="1">Multi-pass membrane protein</topology>
    </subcellularLocation>
</comment>
<dbReference type="RefSeq" id="WP_172430288.1">
    <property type="nucleotide sequence ID" value="NZ_AP022337.1"/>
</dbReference>
<feature type="transmembrane region" description="Helical" evidence="7">
    <location>
        <begin position="159"/>
        <end position="181"/>
    </location>
</feature>
<feature type="transmembrane region" description="Helical" evidence="7">
    <location>
        <begin position="114"/>
        <end position="134"/>
    </location>
</feature>
<comment type="function">
    <text evidence="7">Part of the tripartite ATP-independent periplasmic (TRAP) transport system.</text>
</comment>
<dbReference type="STRING" id="561184.SAMN05216376_12430"/>
<keyword evidence="2 7" id="KW-0813">Transport</keyword>
<feature type="domain" description="Tripartite ATP-independent periplasmic transporters DctQ component" evidence="8">
    <location>
        <begin position="68"/>
        <end position="181"/>
    </location>
</feature>
<evidence type="ECO:0000256" key="6">
    <source>
        <dbReference type="ARBA" id="ARBA00023136"/>
    </source>
</evidence>
<accession>A0A0B3RVP3</accession>
<evidence type="ECO:0000256" key="1">
    <source>
        <dbReference type="ARBA" id="ARBA00004651"/>
    </source>
</evidence>
<dbReference type="GeneID" id="66503934"/>
<gene>
    <name evidence="9" type="ORF">OA50_04525</name>
</gene>
<keyword evidence="10" id="KW-1185">Reference proteome</keyword>
<dbReference type="EMBL" id="JSUQ01000021">
    <property type="protein sequence ID" value="KHQ50813.1"/>
    <property type="molecule type" value="Genomic_DNA"/>
</dbReference>
<feature type="transmembrane region" description="Helical" evidence="7">
    <location>
        <begin position="78"/>
        <end position="102"/>
    </location>
</feature>
<evidence type="ECO:0000313" key="9">
    <source>
        <dbReference type="EMBL" id="KHQ50813.1"/>
    </source>
</evidence>